<dbReference type="AlphaFoldDB" id="A0AAV6X8F6"/>
<evidence type="ECO:0000256" key="6">
    <source>
        <dbReference type="ARBA" id="ARBA00022989"/>
    </source>
</evidence>
<evidence type="ECO:0000256" key="5">
    <source>
        <dbReference type="ARBA" id="ARBA00022723"/>
    </source>
</evidence>
<evidence type="ECO:0000313" key="12">
    <source>
        <dbReference type="EMBL" id="KAG8375475.1"/>
    </source>
</evidence>
<dbReference type="PANTHER" id="PTHR47955">
    <property type="entry name" value="CYTOCHROME P450 FAMILY 71 PROTEIN"/>
    <property type="match status" value="1"/>
</dbReference>
<dbReference type="InterPro" id="IPR001128">
    <property type="entry name" value="Cyt_P450"/>
</dbReference>
<keyword evidence="3" id="KW-0349">Heme</keyword>
<keyword evidence="10 11" id="KW-0472">Membrane</keyword>
<protein>
    <recommendedName>
        <fullName evidence="14">Cytochrome P450</fullName>
    </recommendedName>
</protein>
<dbReference type="GO" id="GO:0016020">
    <property type="term" value="C:membrane"/>
    <property type="evidence" value="ECO:0007669"/>
    <property type="project" value="UniProtKB-SubCell"/>
</dbReference>
<comment type="caution">
    <text evidence="12">The sequence shown here is derived from an EMBL/GenBank/DDBJ whole genome shotgun (WGS) entry which is preliminary data.</text>
</comment>
<gene>
    <name evidence="12" type="ORF">BUALT_Bualt10G0103700</name>
</gene>
<keyword evidence="5" id="KW-0479">Metal-binding</keyword>
<evidence type="ECO:0000256" key="11">
    <source>
        <dbReference type="SAM" id="Phobius"/>
    </source>
</evidence>
<dbReference type="SUPFAM" id="SSF48264">
    <property type="entry name" value="Cytochrome P450"/>
    <property type="match status" value="1"/>
</dbReference>
<dbReference type="InterPro" id="IPR002401">
    <property type="entry name" value="Cyt_P450_E_grp-I"/>
</dbReference>
<dbReference type="GO" id="GO:0005506">
    <property type="term" value="F:iron ion binding"/>
    <property type="evidence" value="ECO:0007669"/>
    <property type="project" value="InterPro"/>
</dbReference>
<evidence type="ECO:0000313" key="13">
    <source>
        <dbReference type="Proteomes" id="UP000826271"/>
    </source>
</evidence>
<evidence type="ECO:0000256" key="10">
    <source>
        <dbReference type="ARBA" id="ARBA00023136"/>
    </source>
</evidence>
<feature type="transmembrane region" description="Helical" evidence="11">
    <location>
        <begin position="6"/>
        <end position="26"/>
    </location>
</feature>
<keyword evidence="9" id="KW-0503">Monooxygenase</keyword>
<evidence type="ECO:0000256" key="8">
    <source>
        <dbReference type="ARBA" id="ARBA00023004"/>
    </source>
</evidence>
<dbReference type="Pfam" id="PF00067">
    <property type="entry name" value="p450"/>
    <property type="match status" value="1"/>
</dbReference>
<keyword evidence="7" id="KW-0560">Oxidoreductase</keyword>
<dbReference type="Gene3D" id="1.10.630.10">
    <property type="entry name" value="Cytochrome P450"/>
    <property type="match status" value="1"/>
</dbReference>
<comment type="similarity">
    <text evidence="2">Belongs to the cytochrome P450 family.</text>
</comment>
<comment type="subcellular location">
    <subcellularLocation>
        <location evidence="1">Membrane</location>
        <topology evidence="1">Single-pass membrane protein</topology>
    </subcellularLocation>
</comment>
<accession>A0AAV6X8F6</accession>
<keyword evidence="13" id="KW-1185">Reference proteome</keyword>
<evidence type="ECO:0000256" key="4">
    <source>
        <dbReference type="ARBA" id="ARBA00022692"/>
    </source>
</evidence>
<dbReference type="PRINTS" id="PR00463">
    <property type="entry name" value="EP450I"/>
</dbReference>
<keyword evidence="8" id="KW-0408">Iron</keyword>
<dbReference type="PANTHER" id="PTHR47955:SF9">
    <property type="entry name" value="PREMNASPIRODIENE OXYGENASE-LIKE"/>
    <property type="match status" value="1"/>
</dbReference>
<evidence type="ECO:0000256" key="2">
    <source>
        <dbReference type="ARBA" id="ARBA00010617"/>
    </source>
</evidence>
<evidence type="ECO:0000256" key="1">
    <source>
        <dbReference type="ARBA" id="ARBA00004167"/>
    </source>
</evidence>
<evidence type="ECO:0000256" key="9">
    <source>
        <dbReference type="ARBA" id="ARBA00023033"/>
    </source>
</evidence>
<reference evidence="12" key="1">
    <citation type="submission" date="2019-10" db="EMBL/GenBank/DDBJ databases">
        <authorList>
            <person name="Zhang R."/>
            <person name="Pan Y."/>
            <person name="Wang J."/>
            <person name="Ma R."/>
            <person name="Yu S."/>
        </authorList>
    </citation>
    <scope>NUCLEOTIDE SEQUENCE</scope>
    <source>
        <strain evidence="12">LA-IB0</strain>
        <tissue evidence="12">Leaf</tissue>
    </source>
</reference>
<dbReference type="GO" id="GO:0016705">
    <property type="term" value="F:oxidoreductase activity, acting on paired donors, with incorporation or reduction of molecular oxygen"/>
    <property type="evidence" value="ECO:0007669"/>
    <property type="project" value="InterPro"/>
</dbReference>
<name>A0AAV6X8F6_9LAMI</name>
<keyword evidence="4 11" id="KW-0812">Transmembrane</keyword>
<dbReference type="Proteomes" id="UP000826271">
    <property type="component" value="Unassembled WGS sequence"/>
</dbReference>
<evidence type="ECO:0000256" key="3">
    <source>
        <dbReference type="ARBA" id="ARBA00022617"/>
    </source>
</evidence>
<keyword evidence="6 11" id="KW-1133">Transmembrane helix</keyword>
<sequence length="172" mass="19349">MEIQLPFNFISLLLFISLIFSLIKLWKKSKNPKTNKNLPPSPPALPLIGHLHHLLGGALPHVSIRKLSQKYGPIMYLQLGEVPAVIISSPQLAKHALKLHDPSCADRPQSIVSEIMYYHSTDIAFSPYGAYWKQMREICIFEMLSPKNVRSFGSIRIDEASRLIESIRGCSG</sequence>
<dbReference type="EMBL" id="WHWC01000010">
    <property type="protein sequence ID" value="KAG8375475.1"/>
    <property type="molecule type" value="Genomic_DNA"/>
</dbReference>
<evidence type="ECO:0000256" key="7">
    <source>
        <dbReference type="ARBA" id="ARBA00023002"/>
    </source>
</evidence>
<dbReference type="GO" id="GO:0004497">
    <property type="term" value="F:monooxygenase activity"/>
    <property type="evidence" value="ECO:0007669"/>
    <property type="project" value="UniProtKB-KW"/>
</dbReference>
<dbReference type="GO" id="GO:0020037">
    <property type="term" value="F:heme binding"/>
    <property type="evidence" value="ECO:0007669"/>
    <property type="project" value="InterPro"/>
</dbReference>
<organism evidence="12 13">
    <name type="scientific">Buddleja alternifolia</name>
    <dbReference type="NCBI Taxonomy" id="168488"/>
    <lineage>
        <taxon>Eukaryota</taxon>
        <taxon>Viridiplantae</taxon>
        <taxon>Streptophyta</taxon>
        <taxon>Embryophyta</taxon>
        <taxon>Tracheophyta</taxon>
        <taxon>Spermatophyta</taxon>
        <taxon>Magnoliopsida</taxon>
        <taxon>eudicotyledons</taxon>
        <taxon>Gunneridae</taxon>
        <taxon>Pentapetalae</taxon>
        <taxon>asterids</taxon>
        <taxon>lamiids</taxon>
        <taxon>Lamiales</taxon>
        <taxon>Scrophulariaceae</taxon>
        <taxon>Buddlejeae</taxon>
        <taxon>Buddleja</taxon>
    </lineage>
</organism>
<evidence type="ECO:0008006" key="14">
    <source>
        <dbReference type="Google" id="ProtNLM"/>
    </source>
</evidence>
<proteinExistence type="inferred from homology"/>
<dbReference type="InterPro" id="IPR036396">
    <property type="entry name" value="Cyt_P450_sf"/>
</dbReference>